<accession>A0A7U6GJZ7</accession>
<dbReference type="PANTHER" id="PTHR40275">
    <property type="entry name" value="SSL7038 PROTEIN"/>
    <property type="match status" value="1"/>
</dbReference>
<reference evidence="2 3" key="1">
    <citation type="journal article" date="2014" name="PLoS ONE">
        <title>Physiological and genomic features of a novel sulfur-oxidizing gammaproteobacterium belonging to a previously uncultivated symbiotic lineage isolated from a hydrothermal vent.</title>
        <authorList>
            <person name="Nunoura T."/>
            <person name="Takaki Y."/>
            <person name="Kazama H."/>
            <person name="Kakuta J."/>
            <person name="Shimamura S."/>
            <person name="Makita H."/>
            <person name="Hirai M."/>
            <person name="Miyazaki M."/>
            <person name="Takai K."/>
        </authorList>
    </citation>
    <scope>NUCLEOTIDE SEQUENCE [LARGE SCALE GENOMIC DNA]</scope>
    <source>
        <strain evidence="2 3">Hiromi1</strain>
    </source>
</reference>
<protein>
    <submittedName>
        <fullName evidence="2">Addiction module antidote protein</fullName>
    </submittedName>
</protein>
<dbReference type="InterPro" id="IPR001387">
    <property type="entry name" value="Cro/C1-type_HTH"/>
</dbReference>
<dbReference type="AlphaFoldDB" id="A0A7U6GJZ7"/>
<dbReference type="InterPro" id="IPR014057">
    <property type="entry name" value="HI1420"/>
</dbReference>
<dbReference type="EMBL" id="AP012273">
    <property type="protein sequence ID" value="BAO44989.1"/>
    <property type="molecule type" value="Genomic_DNA"/>
</dbReference>
<dbReference type="OrthoDB" id="9798416at2"/>
<organism evidence="2 3">
    <name type="scientific">Thiolapillus brandeum</name>
    <dbReference type="NCBI Taxonomy" id="1076588"/>
    <lineage>
        <taxon>Bacteria</taxon>
        <taxon>Pseudomonadati</taxon>
        <taxon>Pseudomonadota</taxon>
        <taxon>Gammaproteobacteria</taxon>
        <taxon>Chromatiales</taxon>
        <taxon>Sedimenticolaceae</taxon>
        <taxon>Thiolapillus</taxon>
    </lineage>
</organism>
<feature type="domain" description="HTH cro/C1-type" evidence="1">
    <location>
        <begin position="48"/>
        <end position="90"/>
    </location>
</feature>
<evidence type="ECO:0000313" key="2">
    <source>
        <dbReference type="EMBL" id="BAO44989.1"/>
    </source>
</evidence>
<dbReference type="SMART" id="SM00530">
    <property type="entry name" value="HTH_XRE"/>
    <property type="match status" value="1"/>
</dbReference>
<dbReference type="PANTHER" id="PTHR40275:SF1">
    <property type="entry name" value="SSL7038 PROTEIN"/>
    <property type="match status" value="1"/>
</dbReference>
<dbReference type="InterPro" id="IPR010982">
    <property type="entry name" value="Lambda_DNA-bd_dom_sf"/>
</dbReference>
<dbReference type="SUPFAM" id="SSF47413">
    <property type="entry name" value="lambda repressor-like DNA-binding domains"/>
    <property type="match status" value="1"/>
</dbReference>
<name>A0A7U6GJZ7_9GAMM</name>
<dbReference type="GO" id="GO:0003677">
    <property type="term" value="F:DNA binding"/>
    <property type="evidence" value="ECO:0007669"/>
    <property type="project" value="InterPro"/>
</dbReference>
<dbReference type="PROSITE" id="PS50943">
    <property type="entry name" value="HTH_CROC1"/>
    <property type="match status" value="1"/>
</dbReference>
<evidence type="ECO:0000259" key="1">
    <source>
        <dbReference type="PROSITE" id="PS50943"/>
    </source>
</evidence>
<sequence>MKTQPFNPFDYLETQEEINAYLQDCFNDEDPQVFVNALGHLARHYGVSEVARAAGLNRESLYKIFNGKAQPKWDTVRRLMKALHVDLTIAA</sequence>
<dbReference type="Proteomes" id="UP000031631">
    <property type="component" value="Chromosome"/>
</dbReference>
<dbReference type="CDD" id="cd00093">
    <property type="entry name" value="HTH_XRE"/>
    <property type="match status" value="1"/>
</dbReference>
<dbReference type="KEGG" id="tbn:TBH_C2076"/>
<dbReference type="NCBIfam" id="TIGR02684">
    <property type="entry name" value="dnstrm_HI1420"/>
    <property type="match status" value="1"/>
</dbReference>
<keyword evidence="3" id="KW-1185">Reference proteome</keyword>
<dbReference type="Pfam" id="PF21716">
    <property type="entry name" value="dnstrm_HI1420"/>
    <property type="match status" value="1"/>
</dbReference>
<proteinExistence type="predicted"/>
<gene>
    <name evidence="2" type="ORF">TBH_C2076</name>
</gene>
<dbReference type="RefSeq" id="WP_041068257.1">
    <property type="nucleotide sequence ID" value="NZ_AP012273.1"/>
</dbReference>
<dbReference type="Gene3D" id="1.10.260.40">
    <property type="entry name" value="lambda repressor-like DNA-binding domains"/>
    <property type="match status" value="1"/>
</dbReference>
<evidence type="ECO:0000313" key="3">
    <source>
        <dbReference type="Proteomes" id="UP000031631"/>
    </source>
</evidence>